<evidence type="ECO:0008006" key="4">
    <source>
        <dbReference type="Google" id="ProtNLM"/>
    </source>
</evidence>
<gene>
    <name evidence="2" type="ordered locus">Spirs_3856</name>
</gene>
<dbReference type="Proteomes" id="UP000002318">
    <property type="component" value="Chromosome"/>
</dbReference>
<evidence type="ECO:0000313" key="3">
    <source>
        <dbReference type="Proteomes" id="UP000002318"/>
    </source>
</evidence>
<proteinExistence type="predicted"/>
<dbReference type="RefSeq" id="WP_013256401.1">
    <property type="nucleotide sequence ID" value="NC_014364.1"/>
</dbReference>
<keyword evidence="3" id="KW-1185">Reference proteome</keyword>
<feature type="chain" id="PRO_5003150610" description="Outer membrane protein beta-barrel domain-containing protein" evidence="1">
    <location>
        <begin position="24"/>
        <end position="169"/>
    </location>
</feature>
<dbReference type="STRING" id="573413.Spirs_3856"/>
<reference evidence="2 3" key="1">
    <citation type="journal article" date="2010" name="Stand. Genomic Sci.">
        <title>Complete genome sequence of Spirochaeta smaragdinae type strain (SEBR 4228).</title>
        <authorList>
            <person name="Mavromatis K."/>
            <person name="Yasawong M."/>
            <person name="Chertkov O."/>
            <person name="Lapidus A."/>
            <person name="Lucas S."/>
            <person name="Nolan M."/>
            <person name="Del Rio T.G."/>
            <person name="Tice H."/>
            <person name="Cheng J.F."/>
            <person name="Pitluck S."/>
            <person name="Liolios K."/>
            <person name="Ivanova N."/>
            <person name="Tapia R."/>
            <person name="Han C."/>
            <person name="Bruce D."/>
            <person name="Goodwin L."/>
            <person name="Pati A."/>
            <person name="Chen A."/>
            <person name="Palaniappan K."/>
            <person name="Land M."/>
            <person name="Hauser L."/>
            <person name="Chang Y.J."/>
            <person name="Jeffries C.D."/>
            <person name="Detter J.C."/>
            <person name="Rohde M."/>
            <person name="Brambilla E."/>
            <person name="Spring S."/>
            <person name="Goker M."/>
            <person name="Sikorski J."/>
            <person name="Woyke T."/>
            <person name="Bristow J."/>
            <person name="Eisen J.A."/>
            <person name="Markowitz V."/>
            <person name="Hugenholtz P."/>
            <person name="Klenk H.P."/>
            <person name="Kyrpides N.C."/>
        </authorList>
    </citation>
    <scope>NUCLEOTIDE SEQUENCE [LARGE SCALE GENOMIC DNA]</scope>
    <source>
        <strain evidence="3">DSM 11293 / JCM 15392 / SEBR 4228</strain>
    </source>
</reference>
<dbReference type="HOGENOM" id="CLU_1577545_0_0_12"/>
<dbReference type="KEGG" id="ssm:Spirs_3856"/>
<protein>
    <recommendedName>
        <fullName evidence="4">Outer membrane protein beta-barrel domain-containing protein</fullName>
    </recommendedName>
</protein>
<evidence type="ECO:0000313" key="2">
    <source>
        <dbReference type="EMBL" id="ADK82942.1"/>
    </source>
</evidence>
<keyword evidence="1" id="KW-0732">Signal</keyword>
<feature type="signal peptide" evidence="1">
    <location>
        <begin position="1"/>
        <end position="23"/>
    </location>
</feature>
<organism evidence="2 3">
    <name type="scientific">Sediminispirochaeta smaragdinae (strain DSM 11293 / JCM 15392 / SEBR 4228)</name>
    <name type="common">Spirochaeta smaragdinae</name>
    <dbReference type="NCBI Taxonomy" id="573413"/>
    <lineage>
        <taxon>Bacteria</taxon>
        <taxon>Pseudomonadati</taxon>
        <taxon>Spirochaetota</taxon>
        <taxon>Spirochaetia</taxon>
        <taxon>Spirochaetales</taxon>
        <taxon>Spirochaetaceae</taxon>
        <taxon>Sediminispirochaeta</taxon>
    </lineage>
</organism>
<name>E1R887_SEDSS</name>
<sequence>MKKVCFFFAMVIFLSSFSAEVHADPIRSGLGVQLSSDGTAELVLHTSNIEAGVKVQMFLFDYASETASYPNLLVVGTHVAYLFSSAQTDSEFGIGIEAHTGIGLEDLEYDEYIDLGLRLSINQPISSRLYISGILYPFFMETRDESDVDDDWEMTVTLPKASVAFTVIF</sequence>
<dbReference type="OrthoDB" id="9824544at2"/>
<dbReference type="AlphaFoldDB" id="E1R887"/>
<accession>E1R887</accession>
<evidence type="ECO:0000256" key="1">
    <source>
        <dbReference type="SAM" id="SignalP"/>
    </source>
</evidence>
<dbReference type="EMBL" id="CP002116">
    <property type="protein sequence ID" value="ADK82942.1"/>
    <property type="molecule type" value="Genomic_DNA"/>
</dbReference>